<feature type="region of interest" description="Disordered" evidence="2">
    <location>
        <begin position="577"/>
        <end position="597"/>
    </location>
</feature>
<proteinExistence type="predicted"/>
<accession>A0A3R7GJ47</accession>
<name>A0A3R7GJ47_9EURY</name>
<dbReference type="PANTHER" id="PTHR43581:SF4">
    <property type="entry name" value="ATP_GTP PHOSPHATASE"/>
    <property type="match status" value="1"/>
</dbReference>
<dbReference type="Pfam" id="PF20469">
    <property type="entry name" value="OLD-like_TOPRIM"/>
    <property type="match status" value="1"/>
</dbReference>
<dbReference type="PANTHER" id="PTHR43581">
    <property type="entry name" value="ATP/GTP PHOSPHATASE"/>
    <property type="match status" value="1"/>
</dbReference>
<evidence type="ECO:0000256" key="1">
    <source>
        <dbReference type="SAM" id="Coils"/>
    </source>
</evidence>
<dbReference type="OrthoDB" id="25344at2157"/>
<reference evidence="5 6" key="1">
    <citation type="submission" date="2018-09" db="EMBL/GenBank/DDBJ databases">
        <title>Genomic Encyclopedia of Archaeal and Bacterial Type Strains, Phase II (KMG-II): from individual species to whole genera.</title>
        <authorList>
            <person name="Goeker M."/>
        </authorList>
    </citation>
    <scope>NUCLEOTIDE SEQUENCE [LARGE SCALE GENOMIC DNA]</scope>
    <source>
        <strain evidence="5 6">DSM 13151</strain>
    </source>
</reference>
<dbReference type="InterPro" id="IPR041685">
    <property type="entry name" value="AAA_GajA/Old/RecF-like"/>
</dbReference>
<comment type="caution">
    <text evidence="5">The sequence shown here is derived from an EMBL/GenBank/DDBJ whole genome shotgun (WGS) entry which is preliminary data.</text>
</comment>
<dbReference type="InterPro" id="IPR051396">
    <property type="entry name" value="Bact_Antivir_Def_Nuclease"/>
</dbReference>
<evidence type="ECO:0000256" key="2">
    <source>
        <dbReference type="SAM" id="MobiDB-lite"/>
    </source>
</evidence>
<dbReference type="Proteomes" id="UP000283805">
    <property type="component" value="Unassembled WGS sequence"/>
</dbReference>
<dbReference type="SUPFAM" id="SSF52540">
    <property type="entry name" value="P-loop containing nucleoside triphosphate hydrolases"/>
    <property type="match status" value="1"/>
</dbReference>
<keyword evidence="6" id="KW-1185">Reference proteome</keyword>
<keyword evidence="5" id="KW-0378">Hydrolase</keyword>
<feature type="coiled-coil region" evidence="1">
    <location>
        <begin position="499"/>
        <end position="526"/>
    </location>
</feature>
<dbReference type="Gene3D" id="3.40.50.300">
    <property type="entry name" value="P-loop containing nucleotide triphosphate hydrolases"/>
    <property type="match status" value="1"/>
</dbReference>
<dbReference type="CDD" id="cd01026">
    <property type="entry name" value="TOPRIM_OLD"/>
    <property type="match status" value="1"/>
</dbReference>
<dbReference type="Pfam" id="PF13175">
    <property type="entry name" value="AAA_15"/>
    <property type="match status" value="1"/>
</dbReference>
<feature type="domain" description="Endonuclease GajA/Old nuclease/RecF-like AAA" evidence="3">
    <location>
        <begin position="1"/>
        <end position="383"/>
    </location>
</feature>
<keyword evidence="5" id="KW-0255">Endonuclease</keyword>
<evidence type="ECO:0000259" key="3">
    <source>
        <dbReference type="Pfam" id="PF13175"/>
    </source>
</evidence>
<evidence type="ECO:0000259" key="4">
    <source>
        <dbReference type="Pfam" id="PF20469"/>
    </source>
</evidence>
<dbReference type="GO" id="GO:0004519">
    <property type="term" value="F:endonuclease activity"/>
    <property type="evidence" value="ECO:0007669"/>
    <property type="project" value="UniProtKB-KW"/>
</dbReference>
<organism evidence="5 6">
    <name type="scientific">Halopiger aswanensis</name>
    <dbReference type="NCBI Taxonomy" id="148449"/>
    <lineage>
        <taxon>Archaea</taxon>
        <taxon>Methanobacteriati</taxon>
        <taxon>Methanobacteriota</taxon>
        <taxon>Stenosarchaea group</taxon>
        <taxon>Halobacteria</taxon>
        <taxon>Halobacteriales</taxon>
        <taxon>Natrialbaceae</taxon>
        <taxon>Halopiger</taxon>
    </lineage>
</organism>
<keyword evidence="5" id="KW-0540">Nuclease</keyword>
<evidence type="ECO:0000313" key="6">
    <source>
        <dbReference type="Proteomes" id="UP000283805"/>
    </source>
</evidence>
<evidence type="ECO:0000313" key="5">
    <source>
        <dbReference type="EMBL" id="RKD95625.1"/>
    </source>
</evidence>
<dbReference type="AlphaFoldDB" id="A0A3R7GJ47"/>
<feature type="domain" description="OLD protein-like TOPRIM" evidence="4">
    <location>
        <begin position="431"/>
        <end position="502"/>
    </location>
</feature>
<feature type="coiled-coil region" evidence="1">
    <location>
        <begin position="236"/>
        <end position="276"/>
    </location>
</feature>
<dbReference type="EMBL" id="RAPO01000002">
    <property type="protein sequence ID" value="RKD95625.1"/>
    <property type="molecule type" value="Genomic_DNA"/>
</dbReference>
<protein>
    <submittedName>
        <fullName evidence="5">Putative ATP-dependent endonuclease of OLD family</fullName>
    </submittedName>
</protein>
<sequence>MKLEKLRIRNFRSYKDSQVVSVGNKLVLVGENNAGKSNVLRALDMFFDISPTSPHTVEDFHMKDTEEDIEIEAWFEDLSEEEKEVFDEFLVDDRLWVKTVYPFDDEGGVAENKQFVVKKEVPAEEDFRGYDDITADEAEEIYKRHEEKLQPHQVEDWSGNLYKNEIQPTIGKYLESDDAEWENEEVVDPRGIKKKLKAHLPEFEYFESDRNIEDATKTSTSALLGKLLDDALDSVSDEEKSEIEDALEDVDEKLNQEDKFDQIKDLESELQEKLSEHVPVDNVNLEIDVPDLDSILSRVNVSIDDGVKTDITTMGSGLHTSFILACLWQINEGDTGDKDIIFGLEEPENDLHPHAQRQLYDTLDDLAEQDYQVVLSTHSAFLVSSEDLFDTVRVEKPSNESQLHSIDTDSFDEQEMDKIRSKITPDNNEVFFSRAVLLCEGQSELQALPVLNSLVDGVKDDVYAFDRLGISLIEVNGKIGFKNFLKVTDMFNIQSIVLVDNDREKDEGHEELIEELEEKADELVELPLDFEEQFFSSITFEQFCTAMSRISNYDTTADNLSTRQENTGESRQEILRSEFEKEQPSKPQLGRTLAKEVSEDEVPEEIVHVFKQCKEIV</sequence>
<keyword evidence="1" id="KW-0175">Coiled coil</keyword>
<dbReference type="InterPro" id="IPR027417">
    <property type="entry name" value="P-loop_NTPase"/>
</dbReference>
<gene>
    <name evidence="5" type="ORF">ATJ93_2486</name>
</gene>
<dbReference type="InterPro" id="IPR034139">
    <property type="entry name" value="TOPRIM_OLD"/>
</dbReference>
<dbReference type="RefSeq" id="WP_120244875.1">
    <property type="nucleotide sequence ID" value="NZ_RAPO01000002.1"/>
</dbReference>